<sequence>MDHDSYTLATDRFGNNQDSHFAESKNIWNQAVILKATRVPPQIVSTVASQAVNKFKTPEFNHGGREEFKGLRGFLKRSVKDLTKSMSVSQLRHEVIINGHAVPDAVVMKLEDLAGPIHAGSYWYELISFCCCVILKHLCCQ</sequence>
<accession>A0ABP1BCB9</accession>
<proteinExistence type="predicted"/>
<name>A0ABP1BCB9_9BRYO</name>
<evidence type="ECO:0000313" key="1">
    <source>
        <dbReference type="EMBL" id="CAK9872822.1"/>
    </source>
</evidence>
<protein>
    <submittedName>
        <fullName evidence="1">Uncharacterized protein</fullName>
    </submittedName>
</protein>
<dbReference type="Proteomes" id="UP001497522">
    <property type="component" value="Chromosome 3"/>
</dbReference>
<organism evidence="1 2">
    <name type="scientific">Sphagnum jensenii</name>
    <dbReference type="NCBI Taxonomy" id="128206"/>
    <lineage>
        <taxon>Eukaryota</taxon>
        <taxon>Viridiplantae</taxon>
        <taxon>Streptophyta</taxon>
        <taxon>Embryophyta</taxon>
        <taxon>Bryophyta</taxon>
        <taxon>Sphagnophytina</taxon>
        <taxon>Sphagnopsida</taxon>
        <taxon>Sphagnales</taxon>
        <taxon>Sphagnaceae</taxon>
        <taxon>Sphagnum</taxon>
    </lineage>
</organism>
<dbReference type="EMBL" id="OZ023704">
    <property type="protein sequence ID" value="CAK9872822.1"/>
    <property type="molecule type" value="Genomic_DNA"/>
</dbReference>
<keyword evidence="2" id="KW-1185">Reference proteome</keyword>
<gene>
    <name evidence="1" type="ORF">CSSPJE1EN2_LOCUS15392</name>
</gene>
<reference evidence="1" key="1">
    <citation type="submission" date="2024-03" db="EMBL/GenBank/DDBJ databases">
        <authorList>
            <consortium name="ELIXIR-Norway"/>
            <consortium name="Elixir Norway"/>
        </authorList>
    </citation>
    <scope>NUCLEOTIDE SEQUENCE</scope>
</reference>
<evidence type="ECO:0000313" key="2">
    <source>
        <dbReference type="Proteomes" id="UP001497522"/>
    </source>
</evidence>